<geneLocation type="plasmid" evidence="3">
    <name>Tros</name>
</geneLocation>
<reference evidence="2 3" key="1">
    <citation type="journal article" date="2009" name="PLoS ONE">
        <title>Complete genome sequence of the aerobic CO-oxidizing thermophile Thermomicrobium roseum.</title>
        <authorList>
            <person name="Wu D."/>
            <person name="Raymond J."/>
            <person name="Wu M."/>
            <person name="Chatterji S."/>
            <person name="Ren Q."/>
            <person name="Graham J.E."/>
            <person name="Bryant D.A."/>
            <person name="Robb F."/>
            <person name="Colman A."/>
            <person name="Tallon L.J."/>
            <person name="Badger J.H."/>
            <person name="Madupu R."/>
            <person name="Ward N.L."/>
            <person name="Eisen J.A."/>
        </authorList>
    </citation>
    <scope>NUCLEOTIDE SEQUENCE [LARGE SCALE GENOMIC DNA]</scope>
    <source>
        <strain evidence="3">ATCC 27502 / DSM 5159 / P-2</strain>
        <plasmid evidence="2">unnamed</plasmid>
    </source>
</reference>
<feature type="transmembrane region" description="Helical" evidence="1">
    <location>
        <begin position="43"/>
        <end position="63"/>
    </location>
</feature>
<dbReference type="RefSeq" id="WP_012642429.1">
    <property type="nucleotide sequence ID" value="NC_011961.1"/>
</dbReference>
<keyword evidence="1" id="KW-1133">Transmembrane helix</keyword>
<dbReference type="EMBL" id="CP001276">
    <property type="protein sequence ID" value="ACM06442.1"/>
    <property type="molecule type" value="Genomic_DNA"/>
</dbReference>
<keyword evidence="1" id="KW-0812">Transmembrane</keyword>
<dbReference type="HOGENOM" id="CLU_2721002_0_0_0"/>
<name>B9L3D6_THERP</name>
<keyword evidence="1" id="KW-0472">Membrane</keyword>
<accession>B9L3D6</accession>
<keyword evidence="3" id="KW-1185">Reference proteome</keyword>
<dbReference type="Proteomes" id="UP000000447">
    <property type="component" value="Plasmid unnamed"/>
</dbReference>
<gene>
    <name evidence="2" type="ordered locus">trd_A0300</name>
</gene>
<keyword evidence="2" id="KW-0614">Plasmid</keyword>
<sequence length="72" mass="7370">MLDLATVLVALGAFLLGPHWLLGAIRQADQCEAAGDPLGALAWTLAAVLGAYAVALAFLVLVIQAARHSFAA</sequence>
<evidence type="ECO:0000256" key="1">
    <source>
        <dbReference type="SAM" id="Phobius"/>
    </source>
</evidence>
<proteinExistence type="predicted"/>
<protein>
    <submittedName>
        <fullName evidence="2">Uncharacterized protein</fullName>
    </submittedName>
</protein>
<dbReference type="KEGG" id="tro:trd_A0300"/>
<dbReference type="AlphaFoldDB" id="B9L3D6"/>
<evidence type="ECO:0000313" key="2">
    <source>
        <dbReference type="EMBL" id="ACM06442.1"/>
    </source>
</evidence>
<evidence type="ECO:0000313" key="3">
    <source>
        <dbReference type="Proteomes" id="UP000000447"/>
    </source>
</evidence>
<organism evidence="2 3">
    <name type="scientific">Thermomicrobium roseum (strain ATCC 27502 / DSM 5159 / P-2)</name>
    <dbReference type="NCBI Taxonomy" id="309801"/>
    <lineage>
        <taxon>Bacteria</taxon>
        <taxon>Pseudomonadati</taxon>
        <taxon>Thermomicrobiota</taxon>
        <taxon>Thermomicrobia</taxon>
        <taxon>Thermomicrobiales</taxon>
        <taxon>Thermomicrobiaceae</taxon>
        <taxon>Thermomicrobium</taxon>
    </lineage>
</organism>